<keyword evidence="1" id="KW-0812">Transmembrane</keyword>
<evidence type="ECO:0000256" key="2">
    <source>
        <dbReference type="SAM" id="SignalP"/>
    </source>
</evidence>
<proteinExistence type="predicted"/>
<keyword evidence="2" id="KW-0732">Signal</keyword>
<feature type="domain" description="Ig-like" evidence="3">
    <location>
        <begin position="7"/>
        <end position="128"/>
    </location>
</feature>
<dbReference type="AlphaFoldDB" id="A0A7K6AHM2"/>
<dbReference type="InterPro" id="IPR013106">
    <property type="entry name" value="Ig_V-set"/>
</dbReference>
<organism evidence="4 5">
    <name type="scientific">Upupa epops</name>
    <name type="common">Eurasian hoopoe</name>
    <dbReference type="NCBI Taxonomy" id="57439"/>
    <lineage>
        <taxon>Eukaryota</taxon>
        <taxon>Metazoa</taxon>
        <taxon>Chordata</taxon>
        <taxon>Craniata</taxon>
        <taxon>Vertebrata</taxon>
        <taxon>Euteleostomi</taxon>
        <taxon>Archelosauria</taxon>
        <taxon>Archosauria</taxon>
        <taxon>Dinosauria</taxon>
        <taxon>Saurischia</taxon>
        <taxon>Theropoda</taxon>
        <taxon>Coelurosauria</taxon>
        <taxon>Aves</taxon>
        <taxon>Neognathae</taxon>
        <taxon>Neoaves</taxon>
        <taxon>Telluraves</taxon>
        <taxon>Coraciimorphae</taxon>
        <taxon>Bucerotiformes</taxon>
        <taxon>Upupidae</taxon>
        <taxon>Upupa</taxon>
    </lineage>
</organism>
<dbReference type="Gene3D" id="2.60.40.10">
    <property type="entry name" value="Immunoglobulins"/>
    <property type="match status" value="1"/>
</dbReference>
<dbReference type="Pfam" id="PF07686">
    <property type="entry name" value="V-set"/>
    <property type="match status" value="1"/>
</dbReference>
<dbReference type="Proteomes" id="UP000544127">
    <property type="component" value="Unassembled WGS sequence"/>
</dbReference>
<evidence type="ECO:0000259" key="3">
    <source>
        <dbReference type="PROSITE" id="PS50835"/>
    </source>
</evidence>
<dbReference type="PANTHER" id="PTHR15193">
    <property type="entry name" value="CD83 ANTIGEN"/>
    <property type="match status" value="1"/>
</dbReference>
<gene>
    <name evidence="4" type="primary">Cd83</name>
    <name evidence="4" type="ORF">UPUEPO_R12019</name>
</gene>
<dbReference type="InterPro" id="IPR013783">
    <property type="entry name" value="Ig-like_fold"/>
</dbReference>
<dbReference type="InterPro" id="IPR036179">
    <property type="entry name" value="Ig-like_dom_sf"/>
</dbReference>
<dbReference type="PANTHER" id="PTHR15193:SF1">
    <property type="entry name" value="CD83 ANTIGEN"/>
    <property type="match status" value="1"/>
</dbReference>
<protein>
    <submittedName>
        <fullName evidence="4">CD83 protein</fullName>
    </submittedName>
</protein>
<dbReference type="EMBL" id="VZRI01001308">
    <property type="protein sequence ID" value="NWU89543.1"/>
    <property type="molecule type" value="Genomic_DNA"/>
</dbReference>
<accession>A0A7K6AHM2</accession>
<evidence type="ECO:0000313" key="4">
    <source>
        <dbReference type="EMBL" id="NWU89543.1"/>
    </source>
</evidence>
<feature type="signal peptide" evidence="2">
    <location>
        <begin position="1"/>
        <end position="21"/>
    </location>
</feature>
<comment type="caution">
    <text evidence="4">The sequence shown here is derived from an EMBL/GenBank/DDBJ whole genome shotgun (WGS) entry which is preliminary data.</text>
</comment>
<feature type="transmembrane region" description="Helical" evidence="1">
    <location>
        <begin position="149"/>
        <end position="170"/>
    </location>
</feature>
<dbReference type="SMART" id="SM00409">
    <property type="entry name" value="IG"/>
    <property type="match status" value="1"/>
</dbReference>
<feature type="non-terminal residue" evidence="4">
    <location>
        <position position="1"/>
    </location>
</feature>
<evidence type="ECO:0000256" key="1">
    <source>
        <dbReference type="SAM" id="Phobius"/>
    </source>
</evidence>
<name>A0A7K6AHM2_UPUEP</name>
<keyword evidence="1" id="KW-0472">Membrane</keyword>
<dbReference type="SUPFAM" id="SSF48726">
    <property type="entry name" value="Immunoglobulin"/>
    <property type="match status" value="1"/>
</dbReference>
<keyword evidence="1" id="KW-1133">Transmembrane helix</keyword>
<reference evidence="4 5" key="1">
    <citation type="submission" date="2019-09" db="EMBL/GenBank/DDBJ databases">
        <title>Bird 10,000 Genomes (B10K) Project - Family phase.</title>
        <authorList>
            <person name="Zhang G."/>
        </authorList>
    </citation>
    <scope>NUCLEOTIDE SEQUENCE [LARGE SCALE GENOMIC DNA]</scope>
    <source>
        <strain evidence="4">B10K-DU-012-37</strain>
    </source>
</reference>
<keyword evidence="5" id="KW-1185">Reference proteome</keyword>
<dbReference type="InterPro" id="IPR003599">
    <property type="entry name" value="Ig_sub"/>
</dbReference>
<dbReference type="OrthoDB" id="9422899at2759"/>
<feature type="chain" id="PRO_5029732475" evidence="2">
    <location>
        <begin position="22"/>
        <end position="217"/>
    </location>
</feature>
<dbReference type="PROSITE" id="PS50835">
    <property type="entry name" value="IG_LIKE"/>
    <property type="match status" value="1"/>
</dbReference>
<dbReference type="InterPro" id="IPR007110">
    <property type="entry name" value="Ig-like_dom"/>
</dbReference>
<evidence type="ECO:0000313" key="5">
    <source>
        <dbReference type="Proteomes" id="UP000544127"/>
    </source>
</evidence>
<sequence length="217" mass="24333">MHSVTYPLLIILCRAWSLIHGASVSVAGPDVVVSCAGEVLLPCKALQDASTTHQTASWYKVDEDGKSLAWKIIDMESYHPQQLEGSLELSNDTFMSLRIKNVSRETSGTYKCTVGEQSGDHRLSSTVTLKVTGCPEVEDEKLRKYKAELFMLICLGIFYLMLIFFTCTCLRKDSMSPSYEKTRPDMKHMVALINEREMTTFQDFSRDSTCKNSTASS</sequence>
<feature type="non-terminal residue" evidence="4">
    <location>
        <position position="217"/>
    </location>
</feature>